<evidence type="ECO:0000313" key="7">
    <source>
        <dbReference type="EMBL" id="KAJ5078185.1"/>
    </source>
</evidence>
<dbReference type="InterPro" id="IPR044611">
    <property type="entry name" value="E3A/B/C-like"/>
</dbReference>
<dbReference type="PROSITE" id="PS50237">
    <property type="entry name" value="HECT"/>
    <property type="match status" value="1"/>
</dbReference>
<protein>
    <recommendedName>
        <fullName evidence="2">HECT-type E3 ubiquitin transferase</fullName>
        <ecNumber evidence="2">2.3.2.26</ecNumber>
    </recommendedName>
</protein>
<evidence type="ECO:0000256" key="2">
    <source>
        <dbReference type="ARBA" id="ARBA00012485"/>
    </source>
</evidence>
<organism evidence="7 8">
    <name type="scientific">Anaeramoeba ignava</name>
    <name type="common">Anaerobic marine amoeba</name>
    <dbReference type="NCBI Taxonomy" id="1746090"/>
    <lineage>
        <taxon>Eukaryota</taxon>
        <taxon>Metamonada</taxon>
        <taxon>Anaeramoebidae</taxon>
        <taxon>Anaeramoeba</taxon>
    </lineage>
</organism>
<gene>
    <name evidence="7" type="ORF">M0811_04973</name>
</gene>
<dbReference type="GO" id="GO:0000209">
    <property type="term" value="P:protein polyubiquitination"/>
    <property type="evidence" value="ECO:0007669"/>
    <property type="project" value="InterPro"/>
</dbReference>
<dbReference type="CDD" id="cd00078">
    <property type="entry name" value="HECTc"/>
    <property type="match status" value="1"/>
</dbReference>
<proteinExistence type="predicted"/>
<dbReference type="InterPro" id="IPR000569">
    <property type="entry name" value="HECT_dom"/>
</dbReference>
<dbReference type="GO" id="GO:0061630">
    <property type="term" value="F:ubiquitin protein ligase activity"/>
    <property type="evidence" value="ECO:0007669"/>
    <property type="project" value="UniProtKB-EC"/>
</dbReference>
<accession>A0A9Q0LVQ3</accession>
<dbReference type="Pfam" id="PF00632">
    <property type="entry name" value="HECT"/>
    <property type="match status" value="1"/>
</dbReference>
<dbReference type="PANTHER" id="PTHR45700:SF8">
    <property type="entry name" value="HECT-TYPE E3 UBIQUITIN TRANSFERASE"/>
    <property type="match status" value="1"/>
</dbReference>
<keyword evidence="4 5" id="KW-0833">Ubl conjugation pathway</keyword>
<sequence length="642" mass="74710">MIENIPKLEKSDQFIQNKIQKENQNKIQKIYNSLLFGCGDIDCKNPYYYVTLLNNKIYEFNKSKNKTPLLEFIGDWFGSNKFFHSFFPKSELPICNTTCLGIDFESVQKVYSLLDSLKDDDITNIIKSSLTKQLEKIEKELKSKPKFLHLRAILIIFELKLLGEPEFLDFFGKFLSTIFNIQHNHRLIIYKWLTKVPIYNIQKKIKRLQNFISIQITFNVNQMEKADKIVLLAYRLLELLNEANSNRNSQNAVDFKLFQNELINNIINDPENKEFGLEYHLLGFILKDHFSICNFPFLLNVLTKSKLFEMEAKVQQKIQMKNSLEIGMSIGNLNPFFILHVRRDYIIEDSLNQISTSKENFKKELKVDFVGEEAVDAGGVQKEFFQIVIGKLFDPNYGMFTYDEKTHLHFFNKNTLESEPEFFLIGAVLGLAIYNQVILDIHFPLVVYKKLLQMKLTLEDLKEVDSDLANGLEKLLNLDGNVEDLDEFFQVKTTYFGDTKAYDLKPNGRNIQVTNKNRQEYVDLYVDFELSKSIKKQFDAFSKGFVTVCDSYTLRILRPEELELLICGDPKFLFFSCGTDRVPIGGFSKMKFTISKQDSNLDRLPSAHTCFNQLLLPEYSSKEILKEKLSLAIQNFQGFGML</sequence>
<comment type="caution">
    <text evidence="7">The sequence shown here is derived from an EMBL/GenBank/DDBJ whole genome shotgun (WGS) entry which is preliminary data.</text>
</comment>
<dbReference type="InterPro" id="IPR035983">
    <property type="entry name" value="Hect_E3_ubiquitin_ligase"/>
</dbReference>
<evidence type="ECO:0000256" key="5">
    <source>
        <dbReference type="PROSITE-ProRule" id="PRU00104"/>
    </source>
</evidence>
<feature type="domain" description="HECT" evidence="6">
    <location>
        <begin position="357"/>
        <end position="642"/>
    </location>
</feature>
<evidence type="ECO:0000256" key="4">
    <source>
        <dbReference type="ARBA" id="ARBA00022786"/>
    </source>
</evidence>
<dbReference type="EC" id="2.3.2.26" evidence="2"/>
<evidence type="ECO:0000259" key="6">
    <source>
        <dbReference type="PROSITE" id="PS50237"/>
    </source>
</evidence>
<reference evidence="7" key="1">
    <citation type="submission" date="2022-10" db="EMBL/GenBank/DDBJ databases">
        <title>Novel sulphate-reducing endosymbionts in the free-living metamonad Anaeramoeba.</title>
        <authorList>
            <person name="Jerlstrom-Hultqvist J."/>
            <person name="Cepicka I."/>
            <person name="Gallot-Lavallee L."/>
            <person name="Salas-Leiva D."/>
            <person name="Curtis B.A."/>
            <person name="Zahonova K."/>
            <person name="Pipaliya S."/>
            <person name="Dacks J."/>
            <person name="Roger A.J."/>
        </authorList>
    </citation>
    <scope>NUCLEOTIDE SEQUENCE</scope>
    <source>
        <strain evidence="7">BMAN</strain>
    </source>
</reference>
<dbReference type="AlphaFoldDB" id="A0A9Q0LVQ3"/>
<dbReference type="EMBL" id="JAPDFW010000054">
    <property type="protein sequence ID" value="KAJ5078185.1"/>
    <property type="molecule type" value="Genomic_DNA"/>
</dbReference>
<dbReference type="SMART" id="SM00119">
    <property type="entry name" value="HECTc"/>
    <property type="match status" value="1"/>
</dbReference>
<feature type="active site" description="Glycyl thioester intermediate" evidence="5">
    <location>
        <position position="610"/>
    </location>
</feature>
<keyword evidence="8" id="KW-1185">Reference proteome</keyword>
<evidence type="ECO:0000256" key="1">
    <source>
        <dbReference type="ARBA" id="ARBA00000885"/>
    </source>
</evidence>
<dbReference type="FunFam" id="3.30.2160.10:FF:000004">
    <property type="entry name" value="probable E3 ubiquitin-protein ligase HERC4 isoform X1"/>
    <property type="match status" value="1"/>
</dbReference>
<dbReference type="Gene3D" id="3.30.2410.10">
    <property type="entry name" value="Hect, E3 ligase catalytic domain"/>
    <property type="match status" value="1"/>
</dbReference>
<dbReference type="Proteomes" id="UP001149090">
    <property type="component" value="Unassembled WGS sequence"/>
</dbReference>
<comment type="catalytic activity">
    <reaction evidence="1">
        <text>S-ubiquitinyl-[E2 ubiquitin-conjugating enzyme]-L-cysteine + [acceptor protein]-L-lysine = [E2 ubiquitin-conjugating enzyme]-L-cysteine + N(6)-ubiquitinyl-[acceptor protein]-L-lysine.</text>
        <dbReference type="EC" id="2.3.2.26"/>
    </reaction>
</comment>
<keyword evidence="3" id="KW-0808">Transferase</keyword>
<evidence type="ECO:0000313" key="8">
    <source>
        <dbReference type="Proteomes" id="UP001149090"/>
    </source>
</evidence>
<dbReference type="SUPFAM" id="SSF56204">
    <property type="entry name" value="Hect, E3 ligase catalytic domain"/>
    <property type="match status" value="1"/>
</dbReference>
<evidence type="ECO:0000256" key="3">
    <source>
        <dbReference type="ARBA" id="ARBA00022679"/>
    </source>
</evidence>
<dbReference type="PANTHER" id="PTHR45700">
    <property type="entry name" value="UBIQUITIN-PROTEIN LIGASE E3C"/>
    <property type="match status" value="1"/>
</dbReference>
<dbReference type="OrthoDB" id="5981550at2759"/>
<name>A0A9Q0LVQ3_ANAIG</name>
<dbReference type="Gene3D" id="3.90.1750.10">
    <property type="entry name" value="Hect, E3 ligase catalytic domains"/>
    <property type="match status" value="1"/>
</dbReference>
<dbReference type="Gene3D" id="3.30.2160.10">
    <property type="entry name" value="Hect, E3 ligase catalytic domain"/>
    <property type="match status" value="1"/>
</dbReference>